<evidence type="ECO:0000313" key="5">
    <source>
        <dbReference type="Proteomes" id="UP000308549"/>
    </source>
</evidence>
<accession>A0A4U0TWL8</accession>
<dbReference type="PANTHER" id="PTHR14145:SF1">
    <property type="entry name" value="26S PROTEASOME NON-ATPASE REGULATORY SUBUNIT 6"/>
    <property type="match status" value="1"/>
</dbReference>
<dbReference type="GO" id="GO:0043161">
    <property type="term" value="P:proteasome-mediated ubiquitin-dependent protein catabolic process"/>
    <property type="evidence" value="ECO:0007669"/>
    <property type="project" value="TreeGrafter"/>
</dbReference>
<dbReference type="PROSITE" id="PS50250">
    <property type="entry name" value="PCI"/>
    <property type="match status" value="1"/>
</dbReference>
<dbReference type="GO" id="GO:0005838">
    <property type="term" value="C:proteasome regulatory particle"/>
    <property type="evidence" value="ECO:0007669"/>
    <property type="project" value="TreeGrafter"/>
</dbReference>
<proteinExistence type="predicted"/>
<sequence>MGEPQYLAQPPLALAASVFTLASPTTEVTAKRAALTALQNDIREHQMAPLYAYLAHPATGRLNGSGESGSAAASPAHARTNPTGGASKSNPSPETMLRRTSSIHAPSMIGVLGGKTDTSVTLPWDESLYNRLKADNENELDTIRQEEEQARESAGETEVQHAQAKRAQFYARIGDKDQALASFESLLEATGILGTKIDIVLAIIRIGLFFDDKLLVRKNVDRCQQLVESGGDWDRRNRLKAYQGLHLLTIRAHKDAAPLLLDSLSTFTSTELCSYSSLVVYATLAGAVSLPRRDFKSKVVDAPEIRAIFGADSDADRLSALSGQASAGPGAQDEEMADSDTTSKPTPATATPQPTAVNLTTLATGSASAQEQAKAEPHIDFRPLATLISSLYHGNYTSFFASLARVEQEFLATDRYLYEHKAWFVREMRLRAYAQLLQSYKVVGLESMAKSFGVGVEWLDRDLAVFIAGGRLACTIDRVAGVVETVRSGGKDGQYHEVIRTGDQLITKLQKYGQVVRLRGSERS</sequence>
<dbReference type="InterPro" id="IPR045135">
    <property type="entry name" value="Rpn7_N"/>
</dbReference>
<protein>
    <recommendedName>
        <fullName evidence="3">PCI domain-containing protein</fullName>
    </recommendedName>
</protein>
<feature type="compositionally biased region" description="Low complexity" evidence="2">
    <location>
        <begin position="342"/>
        <end position="355"/>
    </location>
</feature>
<dbReference type="SUPFAM" id="SSF46785">
    <property type="entry name" value="Winged helix' DNA-binding domain"/>
    <property type="match status" value="1"/>
</dbReference>
<dbReference type="FunFam" id="1.25.40.570:FF:000013">
    <property type="entry name" value="Proteasome regulatory particle subunit (RpnG)"/>
    <property type="match status" value="1"/>
</dbReference>
<dbReference type="Pfam" id="PF10602">
    <property type="entry name" value="RPN7"/>
    <property type="match status" value="1"/>
</dbReference>
<feature type="region of interest" description="Disordered" evidence="2">
    <location>
        <begin position="321"/>
        <end position="355"/>
    </location>
</feature>
<dbReference type="InterPro" id="IPR019585">
    <property type="entry name" value="Rpn7/CSN1"/>
</dbReference>
<evidence type="ECO:0000256" key="1">
    <source>
        <dbReference type="ARBA" id="ARBA00022942"/>
    </source>
</evidence>
<dbReference type="InterPro" id="IPR049549">
    <property type="entry name" value="RPN7_PSMD6_C"/>
</dbReference>
<dbReference type="EMBL" id="NAJL01000026">
    <property type="protein sequence ID" value="TKA26813.1"/>
    <property type="molecule type" value="Genomic_DNA"/>
</dbReference>
<dbReference type="InterPro" id="IPR000717">
    <property type="entry name" value="PCI_dom"/>
</dbReference>
<dbReference type="PANTHER" id="PTHR14145">
    <property type="entry name" value="26S PROTESOME SUBUNIT 6"/>
    <property type="match status" value="1"/>
</dbReference>
<keyword evidence="1" id="KW-0647">Proteasome</keyword>
<evidence type="ECO:0000256" key="2">
    <source>
        <dbReference type="SAM" id="MobiDB-lite"/>
    </source>
</evidence>
<keyword evidence="5" id="KW-1185">Reference proteome</keyword>
<dbReference type="AlphaFoldDB" id="A0A4U0TWL8"/>
<comment type="caution">
    <text evidence="4">The sequence shown here is derived from an EMBL/GenBank/DDBJ whole genome shotgun (WGS) entry which is preliminary data.</text>
</comment>
<dbReference type="FunFam" id="1.25.40.570:FF:000021">
    <property type="entry name" value="Putative proteasome regulatory particle subunit"/>
    <property type="match status" value="1"/>
</dbReference>
<evidence type="ECO:0000259" key="3">
    <source>
        <dbReference type="PROSITE" id="PS50250"/>
    </source>
</evidence>
<name>A0A4U0TWL8_9PEZI</name>
<dbReference type="OrthoDB" id="1452at2759"/>
<feature type="region of interest" description="Disordered" evidence="2">
    <location>
        <begin position="63"/>
        <end position="98"/>
    </location>
</feature>
<dbReference type="Pfam" id="PF01399">
    <property type="entry name" value="PCI"/>
    <property type="match status" value="1"/>
</dbReference>
<evidence type="ECO:0000313" key="4">
    <source>
        <dbReference type="EMBL" id="TKA26813.1"/>
    </source>
</evidence>
<dbReference type="Proteomes" id="UP000308549">
    <property type="component" value="Unassembled WGS sequence"/>
</dbReference>
<dbReference type="InterPro" id="IPR036390">
    <property type="entry name" value="WH_DNA-bd_sf"/>
</dbReference>
<dbReference type="SMART" id="SM00088">
    <property type="entry name" value="PINT"/>
    <property type="match status" value="1"/>
</dbReference>
<gene>
    <name evidence="4" type="ORF">B0A50_04259</name>
</gene>
<organism evidence="4 5">
    <name type="scientific">Salinomyces thailandicus</name>
    <dbReference type="NCBI Taxonomy" id="706561"/>
    <lineage>
        <taxon>Eukaryota</taxon>
        <taxon>Fungi</taxon>
        <taxon>Dikarya</taxon>
        <taxon>Ascomycota</taxon>
        <taxon>Pezizomycotina</taxon>
        <taxon>Dothideomycetes</taxon>
        <taxon>Dothideomycetidae</taxon>
        <taxon>Mycosphaerellales</taxon>
        <taxon>Teratosphaeriaceae</taxon>
        <taxon>Salinomyces</taxon>
    </lineage>
</organism>
<dbReference type="Pfam" id="PF21154">
    <property type="entry name" value="RPN7_PSMD6_C"/>
    <property type="match status" value="1"/>
</dbReference>
<feature type="compositionally biased region" description="Low complexity" evidence="2">
    <location>
        <begin position="64"/>
        <end position="76"/>
    </location>
</feature>
<dbReference type="Gene3D" id="1.25.40.570">
    <property type="match status" value="2"/>
</dbReference>
<feature type="compositionally biased region" description="Polar residues" evidence="2">
    <location>
        <begin position="80"/>
        <end position="98"/>
    </location>
</feature>
<feature type="domain" description="PCI" evidence="3">
    <location>
        <begin position="252"/>
        <end position="490"/>
    </location>
</feature>
<reference evidence="4 5" key="1">
    <citation type="submission" date="2017-03" db="EMBL/GenBank/DDBJ databases">
        <title>Genomes of endolithic fungi from Antarctica.</title>
        <authorList>
            <person name="Coleine C."/>
            <person name="Masonjones S."/>
            <person name="Stajich J.E."/>
        </authorList>
    </citation>
    <scope>NUCLEOTIDE SEQUENCE [LARGE SCALE GENOMIC DNA]</scope>
    <source>
        <strain evidence="4 5">CCFEE 6315</strain>
    </source>
</reference>